<comment type="similarity">
    <text evidence="3">Belongs to the methyl-accepting chemotaxis (MCP) protein family.</text>
</comment>
<evidence type="ECO:0000259" key="7">
    <source>
        <dbReference type="PROSITE" id="PS50111"/>
    </source>
</evidence>
<name>A0A261SNN8_9BORD</name>
<keyword evidence="6" id="KW-1133">Transmembrane helix</keyword>
<keyword evidence="6" id="KW-0472">Membrane</keyword>
<proteinExistence type="inferred from homology"/>
<protein>
    <recommendedName>
        <fullName evidence="7">Methyl-accepting transducer domain-containing protein</fullName>
    </recommendedName>
</protein>
<dbReference type="Proteomes" id="UP000216020">
    <property type="component" value="Unassembled WGS sequence"/>
</dbReference>
<gene>
    <name evidence="8" type="ORF">CAL29_08935</name>
</gene>
<dbReference type="GO" id="GO:0007165">
    <property type="term" value="P:signal transduction"/>
    <property type="evidence" value="ECO:0007669"/>
    <property type="project" value="UniProtKB-KW"/>
</dbReference>
<evidence type="ECO:0000313" key="9">
    <source>
        <dbReference type="Proteomes" id="UP000216020"/>
    </source>
</evidence>
<reference evidence="9" key="1">
    <citation type="submission" date="2017-05" db="EMBL/GenBank/DDBJ databases">
        <title>Complete and WGS of Bordetella genogroups.</title>
        <authorList>
            <person name="Spilker T."/>
            <person name="Lipuma J."/>
        </authorList>
    </citation>
    <scope>NUCLEOTIDE SEQUENCE [LARGE SCALE GENOMIC DNA]</scope>
    <source>
        <strain evidence="9">AU16122</strain>
    </source>
</reference>
<organism evidence="8 9">
    <name type="scientific">Bordetella genomosp. 10</name>
    <dbReference type="NCBI Taxonomy" id="1416804"/>
    <lineage>
        <taxon>Bacteria</taxon>
        <taxon>Pseudomonadati</taxon>
        <taxon>Pseudomonadota</taxon>
        <taxon>Betaproteobacteria</taxon>
        <taxon>Burkholderiales</taxon>
        <taxon>Alcaligenaceae</taxon>
        <taxon>Bordetella</taxon>
    </lineage>
</organism>
<feature type="coiled-coil region" evidence="5">
    <location>
        <begin position="474"/>
        <end position="512"/>
    </location>
</feature>
<accession>A0A261SNN8</accession>
<evidence type="ECO:0000256" key="5">
    <source>
        <dbReference type="SAM" id="Coils"/>
    </source>
</evidence>
<dbReference type="InterPro" id="IPR024478">
    <property type="entry name" value="HlyB_4HB_MCP"/>
</dbReference>
<keyword evidence="6" id="KW-0812">Transmembrane</keyword>
<dbReference type="AlphaFoldDB" id="A0A261SNN8"/>
<sequence>MAWLRKMKVIQQLLAGFSVVIVLLIALGLFGLKELYSQNGHVAKLRDEWLPSVQTSQELLSAFRDIRISQFRLAGSQTPPVIEASEEQLAKTVTELQRVQKAYEAIDGGTPESRAAYEKLNSLLPGYLRYSDAVRDFVKAGKNLEAVEFLSSSTTELRDQIHDAIGAIIRADSAGAVQEGAASEAGYQRAMTAILVCIAVAVVLGALVAIFIARTLTRQLGGEPREAVALADAIASGDLSSEVKLRNGDRVSLMYSLSVMKSRLADMVRRIQTASESISVAAGQIAEGNTDLSQRTEEQAASLEQTAASLHELAATVQSSAGHASQAAGLSENASNTAQRGGEVMENVIQTVAGISDSSAKVANIIGVIEGIAFQTNILALNAAVEAARAGEQGKGFAVVASEVRTLAQRSATAAKEIKGLIDESVSRVDAGSQLVRDAGATINDIVGSVRQVTELVHEISRAAAEQSTGISQINTAMNQMDNVTQSNAALVEEASAAAQAMNQQARELLDVIAIFRLQGGAAAGGAPARLTSLRALPGSVPPALLPQR</sequence>
<evidence type="ECO:0000256" key="2">
    <source>
        <dbReference type="ARBA" id="ARBA00022481"/>
    </source>
</evidence>
<comment type="caution">
    <text evidence="8">The sequence shown here is derived from an EMBL/GenBank/DDBJ whole genome shotgun (WGS) entry which is preliminary data.</text>
</comment>
<dbReference type="GO" id="GO:0005886">
    <property type="term" value="C:plasma membrane"/>
    <property type="evidence" value="ECO:0007669"/>
    <property type="project" value="TreeGrafter"/>
</dbReference>
<keyword evidence="2" id="KW-0488">Methylation</keyword>
<evidence type="ECO:0000256" key="6">
    <source>
        <dbReference type="SAM" id="Phobius"/>
    </source>
</evidence>
<dbReference type="PRINTS" id="PR00260">
    <property type="entry name" value="CHEMTRNSDUCR"/>
</dbReference>
<dbReference type="GO" id="GO:0004888">
    <property type="term" value="F:transmembrane signaling receptor activity"/>
    <property type="evidence" value="ECO:0007669"/>
    <property type="project" value="InterPro"/>
</dbReference>
<dbReference type="InterPro" id="IPR051310">
    <property type="entry name" value="MCP_chemotaxis"/>
</dbReference>
<keyword evidence="4" id="KW-0807">Transducer</keyword>
<evidence type="ECO:0000256" key="4">
    <source>
        <dbReference type="PROSITE-ProRule" id="PRU00284"/>
    </source>
</evidence>
<evidence type="ECO:0000256" key="1">
    <source>
        <dbReference type="ARBA" id="ARBA00004370"/>
    </source>
</evidence>
<dbReference type="InterPro" id="IPR004089">
    <property type="entry name" value="MCPsignal_dom"/>
</dbReference>
<keyword evidence="5" id="KW-0175">Coiled coil</keyword>
<dbReference type="SUPFAM" id="SSF58104">
    <property type="entry name" value="Methyl-accepting chemotaxis protein (MCP) signaling domain"/>
    <property type="match status" value="1"/>
</dbReference>
<dbReference type="CDD" id="cd11386">
    <property type="entry name" value="MCP_signal"/>
    <property type="match status" value="1"/>
</dbReference>
<evidence type="ECO:0000256" key="3">
    <source>
        <dbReference type="ARBA" id="ARBA00029447"/>
    </source>
</evidence>
<comment type="subcellular location">
    <subcellularLocation>
        <location evidence="1">Membrane</location>
    </subcellularLocation>
</comment>
<dbReference type="Gene3D" id="1.10.287.950">
    <property type="entry name" value="Methyl-accepting chemotaxis protein"/>
    <property type="match status" value="1"/>
</dbReference>
<dbReference type="InterPro" id="IPR004090">
    <property type="entry name" value="Chemotax_Me-accpt_rcpt"/>
</dbReference>
<dbReference type="Pfam" id="PF00015">
    <property type="entry name" value="MCPsignal"/>
    <property type="match status" value="1"/>
</dbReference>
<dbReference type="OrthoDB" id="9806477at2"/>
<dbReference type="EMBL" id="NEVM01000001">
    <property type="protein sequence ID" value="OZI38420.1"/>
    <property type="molecule type" value="Genomic_DNA"/>
</dbReference>
<feature type="transmembrane region" description="Helical" evidence="6">
    <location>
        <begin position="193"/>
        <end position="213"/>
    </location>
</feature>
<dbReference type="FunFam" id="1.10.287.950:FF:000001">
    <property type="entry name" value="Methyl-accepting chemotaxis sensory transducer"/>
    <property type="match status" value="1"/>
</dbReference>
<dbReference type="PANTHER" id="PTHR43531">
    <property type="entry name" value="PROTEIN ICFG"/>
    <property type="match status" value="1"/>
</dbReference>
<dbReference type="PANTHER" id="PTHR43531:SF14">
    <property type="entry name" value="METHYL-ACCEPTING CHEMOTAXIS PROTEIN I-RELATED"/>
    <property type="match status" value="1"/>
</dbReference>
<dbReference type="PROSITE" id="PS50111">
    <property type="entry name" value="CHEMOTAXIS_TRANSDUC_2"/>
    <property type="match status" value="1"/>
</dbReference>
<keyword evidence="9" id="KW-1185">Reference proteome</keyword>
<feature type="transmembrane region" description="Helical" evidence="6">
    <location>
        <begin position="12"/>
        <end position="32"/>
    </location>
</feature>
<dbReference type="SMART" id="SM00283">
    <property type="entry name" value="MA"/>
    <property type="match status" value="1"/>
</dbReference>
<evidence type="ECO:0000313" key="8">
    <source>
        <dbReference type="EMBL" id="OZI38420.1"/>
    </source>
</evidence>
<feature type="domain" description="Methyl-accepting transducer" evidence="7">
    <location>
        <begin position="274"/>
        <end position="503"/>
    </location>
</feature>
<dbReference type="GO" id="GO:0006935">
    <property type="term" value="P:chemotaxis"/>
    <property type="evidence" value="ECO:0007669"/>
    <property type="project" value="InterPro"/>
</dbReference>
<dbReference type="Pfam" id="PF12729">
    <property type="entry name" value="4HB_MCP_1"/>
    <property type="match status" value="1"/>
</dbReference>